<comment type="caution">
    <text evidence="1">The sequence shown here is derived from an EMBL/GenBank/DDBJ whole genome shotgun (WGS) entry which is preliminary data.</text>
</comment>
<sequence length="88" mass="10544">MSSIGFYSQNLKYFIKNNQIDVYYLVREQNRIDIAHREKKIASFNKIYENLLDKSEETKEDKPITIQDSEKIEYLTVSKESKVKTKFE</sequence>
<dbReference type="Proteomes" id="UP001107558">
    <property type="component" value="Chromosome 2"/>
</dbReference>
<protein>
    <submittedName>
        <fullName evidence="1">Uncharacterized protein</fullName>
    </submittedName>
</protein>
<dbReference type="EMBL" id="JADBJN010000002">
    <property type="protein sequence ID" value="KAG5679366.1"/>
    <property type="molecule type" value="Genomic_DNA"/>
</dbReference>
<accession>A0A9J6CCL4</accession>
<dbReference type="AlphaFoldDB" id="A0A9J6CCL4"/>
<evidence type="ECO:0000313" key="1">
    <source>
        <dbReference type="EMBL" id="KAG5679366.1"/>
    </source>
</evidence>
<evidence type="ECO:0000313" key="2">
    <source>
        <dbReference type="Proteomes" id="UP001107558"/>
    </source>
</evidence>
<gene>
    <name evidence="1" type="ORF">PVAND_008936</name>
</gene>
<proteinExistence type="predicted"/>
<organism evidence="1 2">
    <name type="scientific">Polypedilum vanderplanki</name>
    <name type="common">Sleeping chironomid midge</name>
    <dbReference type="NCBI Taxonomy" id="319348"/>
    <lineage>
        <taxon>Eukaryota</taxon>
        <taxon>Metazoa</taxon>
        <taxon>Ecdysozoa</taxon>
        <taxon>Arthropoda</taxon>
        <taxon>Hexapoda</taxon>
        <taxon>Insecta</taxon>
        <taxon>Pterygota</taxon>
        <taxon>Neoptera</taxon>
        <taxon>Endopterygota</taxon>
        <taxon>Diptera</taxon>
        <taxon>Nematocera</taxon>
        <taxon>Chironomoidea</taxon>
        <taxon>Chironomidae</taxon>
        <taxon>Chironominae</taxon>
        <taxon>Polypedilum</taxon>
        <taxon>Polypedilum</taxon>
    </lineage>
</organism>
<name>A0A9J6CCL4_POLVA</name>
<reference evidence="1" key="1">
    <citation type="submission" date="2021-03" db="EMBL/GenBank/DDBJ databases">
        <title>Chromosome level genome of the anhydrobiotic midge Polypedilum vanderplanki.</title>
        <authorList>
            <person name="Yoshida Y."/>
            <person name="Kikawada T."/>
            <person name="Gusev O."/>
        </authorList>
    </citation>
    <scope>NUCLEOTIDE SEQUENCE</scope>
    <source>
        <strain evidence="1">NIAS01</strain>
        <tissue evidence="1">Whole body or cell culture</tissue>
    </source>
</reference>
<keyword evidence="2" id="KW-1185">Reference proteome</keyword>